<keyword evidence="2" id="KW-0547">Nucleotide-binding</keyword>
<keyword evidence="10" id="KW-1185">Reference proteome</keyword>
<comment type="similarity">
    <text evidence="1">Belongs to the DNA2/NAM7 helicase family.</text>
</comment>
<dbReference type="Pfam" id="PF13086">
    <property type="entry name" value="AAA_11"/>
    <property type="match status" value="1"/>
</dbReference>
<feature type="coiled-coil region" evidence="6">
    <location>
        <begin position="606"/>
        <end position="675"/>
    </location>
</feature>
<dbReference type="Pfam" id="PF13087">
    <property type="entry name" value="AAA_12"/>
    <property type="match status" value="1"/>
</dbReference>
<keyword evidence="5" id="KW-0067">ATP-binding</keyword>
<dbReference type="InterPro" id="IPR041677">
    <property type="entry name" value="DNA2/NAM7_AAA_11"/>
</dbReference>
<evidence type="ECO:0000256" key="2">
    <source>
        <dbReference type="ARBA" id="ARBA00022741"/>
    </source>
</evidence>
<proteinExistence type="inferred from homology"/>
<dbReference type="InterPro" id="IPR041679">
    <property type="entry name" value="DNA2/NAM7-like_C"/>
</dbReference>
<keyword evidence="4 9" id="KW-0347">Helicase</keyword>
<evidence type="ECO:0000256" key="6">
    <source>
        <dbReference type="SAM" id="Coils"/>
    </source>
</evidence>
<evidence type="ECO:0000313" key="9">
    <source>
        <dbReference type="EMBL" id="TCO72139.1"/>
    </source>
</evidence>
<evidence type="ECO:0000313" key="10">
    <source>
        <dbReference type="Proteomes" id="UP000294919"/>
    </source>
</evidence>
<dbReference type="GO" id="GO:0005524">
    <property type="term" value="F:ATP binding"/>
    <property type="evidence" value="ECO:0007669"/>
    <property type="project" value="UniProtKB-KW"/>
</dbReference>
<feature type="domain" description="DNA2/NAM7 helicase-like C-terminal" evidence="8">
    <location>
        <begin position="1028"/>
        <end position="1202"/>
    </location>
</feature>
<evidence type="ECO:0000259" key="7">
    <source>
        <dbReference type="Pfam" id="PF13086"/>
    </source>
</evidence>
<keyword evidence="3" id="KW-0378">Hydrolase</keyword>
<dbReference type="GO" id="GO:0016787">
    <property type="term" value="F:hydrolase activity"/>
    <property type="evidence" value="ECO:0007669"/>
    <property type="project" value="UniProtKB-KW"/>
</dbReference>
<dbReference type="Gene3D" id="3.40.50.300">
    <property type="entry name" value="P-loop containing nucleotide triphosphate hydrolases"/>
    <property type="match status" value="3"/>
</dbReference>
<comment type="caution">
    <text evidence="9">The sequence shown here is derived from an EMBL/GenBank/DDBJ whole genome shotgun (WGS) entry which is preliminary data.</text>
</comment>
<dbReference type="AlphaFoldDB" id="A0A4R2KMY9"/>
<dbReference type="RefSeq" id="WP_132246264.1">
    <property type="nucleotide sequence ID" value="NZ_SLWV01000019.1"/>
</dbReference>
<dbReference type="EMBL" id="SLWV01000019">
    <property type="protein sequence ID" value="TCO72139.1"/>
    <property type="molecule type" value="Genomic_DNA"/>
</dbReference>
<keyword evidence="6" id="KW-0175">Coiled coil</keyword>
<dbReference type="InterPro" id="IPR050534">
    <property type="entry name" value="Coronavir_polyprotein_1ab"/>
</dbReference>
<evidence type="ECO:0000259" key="8">
    <source>
        <dbReference type="Pfam" id="PF13087"/>
    </source>
</evidence>
<dbReference type="InterPro" id="IPR027417">
    <property type="entry name" value="P-loop_NTPase"/>
</dbReference>
<feature type="domain" description="DNA2/NAM7 helicase helicase" evidence="7">
    <location>
        <begin position="709"/>
        <end position="969"/>
    </location>
</feature>
<name>A0A4R2KMY9_9FIRM</name>
<reference evidence="9 10" key="1">
    <citation type="submission" date="2019-03" db="EMBL/GenBank/DDBJ databases">
        <title>Genomic Encyclopedia of Type Strains, Phase IV (KMG-IV): sequencing the most valuable type-strain genomes for metagenomic binning, comparative biology and taxonomic classification.</title>
        <authorList>
            <person name="Goeker M."/>
        </authorList>
    </citation>
    <scope>NUCLEOTIDE SEQUENCE [LARGE SCALE GENOMIC DNA]</scope>
    <source>
        <strain evidence="9 10">DSM 102940</strain>
    </source>
</reference>
<dbReference type="SUPFAM" id="SSF52540">
    <property type="entry name" value="P-loop containing nucleoside triphosphate hydrolases"/>
    <property type="match status" value="1"/>
</dbReference>
<dbReference type="PANTHER" id="PTHR43788:SF8">
    <property type="entry name" value="DNA-BINDING PROTEIN SMUBP-2"/>
    <property type="match status" value="1"/>
</dbReference>
<dbReference type="GO" id="GO:0043139">
    <property type="term" value="F:5'-3' DNA helicase activity"/>
    <property type="evidence" value="ECO:0007669"/>
    <property type="project" value="TreeGrafter"/>
</dbReference>
<dbReference type="OrthoDB" id="9757917at2"/>
<gene>
    <name evidence="9" type="ORF">EV214_1192</name>
</gene>
<accession>A0A4R2KMY9</accession>
<dbReference type="PANTHER" id="PTHR43788">
    <property type="entry name" value="DNA2/NAM7 HELICASE FAMILY MEMBER"/>
    <property type="match status" value="1"/>
</dbReference>
<dbReference type="Proteomes" id="UP000294919">
    <property type="component" value="Unassembled WGS sequence"/>
</dbReference>
<evidence type="ECO:0000256" key="4">
    <source>
        <dbReference type="ARBA" id="ARBA00022806"/>
    </source>
</evidence>
<organism evidence="9 10">
    <name type="scientific">Marinisporobacter balticus</name>
    <dbReference type="NCBI Taxonomy" id="2018667"/>
    <lineage>
        <taxon>Bacteria</taxon>
        <taxon>Bacillati</taxon>
        <taxon>Bacillota</taxon>
        <taxon>Clostridia</taxon>
        <taxon>Peptostreptococcales</taxon>
        <taxon>Thermotaleaceae</taxon>
        <taxon>Marinisporobacter</taxon>
    </lineage>
</organism>
<evidence type="ECO:0000256" key="1">
    <source>
        <dbReference type="ARBA" id="ARBA00007913"/>
    </source>
</evidence>
<evidence type="ECO:0000256" key="3">
    <source>
        <dbReference type="ARBA" id="ARBA00022801"/>
    </source>
</evidence>
<evidence type="ECO:0000256" key="5">
    <source>
        <dbReference type="ARBA" id="ARBA00022840"/>
    </source>
</evidence>
<protein>
    <submittedName>
        <fullName evidence="9">Superfamily I DNA and/or RNA helicase</fullName>
    </submittedName>
</protein>
<feature type="coiled-coil region" evidence="6">
    <location>
        <begin position="747"/>
        <end position="774"/>
    </location>
</feature>
<sequence length="1218" mass="141804">MSLQEINKSAIAKKIIEFWYIIEFLSQDPFPKKSKMQEKNAHLAMLMAKNLPMPKGKSKPKKFMVFNKLCTNEEILKIIQNHNEIYNKHQYCSEFIHICYGKIGKEEIVQRLFEVLEIEDTRPEEDKGKLCLFALKIDKNGFYIEDSLRISPMLWGVYRCCIDKNSKDHGITIKNYYDDVRKIESIIEMETELTNKTLNKLYQHIISQYAKKVFKETTCLLEEGILTYSRYDSEKTQNREEGKSLDLSELLNGFYTDDLHMISHSINDKHDSKSMHADIIDYVTALYMKKNKIKDHKKERIDIRANKDYISRILRIKESPLGKWPSKYSPALMQQIAINFGMFNFEGVGNIFSVNGPPGTGKTTLLKEIITHNIVERATLLTKYENPDDAFIKNNYSDGTLRLNGYDEYYPYFYSFKEDKLADYGMLVASNNNAAVENISKELPDAKSLRVNMYSDKLLTENDRQLDEVASMFDVLKALEQEEFFIKLEKEEYGNVRAVYEKKNDIYFSWLAHKLISSESDTETEINAWGLISAPMGKSSNVGRYCYNVLNNIIKSFYNNNDKMKERRNKYKEARINFINQLNIVKDIEDKLFNDSNLKSSHFLAIKKFQDEISSYEFKIAKLEEIITVYNKDINKIQQDISQKEKEYIEIEKDLTNKNDEYSDINNRLEDIDNEISKTQFSIIELEDARKFYEIILHRWIKTERLLLIKEMKAKKNQMIEVYNSNEKKKISVVENIESIKKSKCIIEEEISKLKQILSQMRDKQNNILEEKNNCMKAIQDLTQKISLANSEFMMKLEKMKKDRVILDDDFWKEYFSDVESVSTKAQISNPWTTDKYNREKEKLFHSAIKLHKEFILSSKSCRDNFINLSMMWKNRENSNNELCNFSIRDKDRAFPHLLNTLFLLTPVISTTFASVGRFLKHIKEKESIGLLIVDEAGQAGPHIALGALWRCKKAIIVGDPKQVEPVVTNEADAIKRAFSDQLLKPYMDKTISVQSFADSINKYGSYIKNSANLDSHSEWVGCPLVVHRRCIEPMFSISNIISYGGTMKYQTAAPDISLIDKFILDKSCWLDIKGSEIGNRNHFVNEQGKETMKMIVDSFQKYNGYPNLYVISPFTTVITELKKMILGYDKLIEEYGETVEQWCENCCGTVHKFQGKEANEVIFLLGCDNKAIGAVKWVKPNILNVAVTRAKYRLYIIGDSKLWSKSEIFKTAYQLMQ</sequence>